<dbReference type="Gene3D" id="2.60.40.10">
    <property type="entry name" value="Immunoglobulins"/>
    <property type="match status" value="2"/>
</dbReference>
<dbReference type="Proteomes" id="UP000694865">
    <property type="component" value="Unplaced"/>
</dbReference>
<feature type="signal peptide" evidence="24">
    <location>
        <begin position="1"/>
        <end position="20"/>
    </location>
</feature>
<dbReference type="InterPro" id="IPR003598">
    <property type="entry name" value="Ig_sub2"/>
</dbReference>
<dbReference type="PROSITE" id="PS50070">
    <property type="entry name" value="KRINGLE_2"/>
    <property type="match status" value="1"/>
</dbReference>
<dbReference type="PROSITE" id="PS50835">
    <property type="entry name" value="IG_LIKE"/>
    <property type="match status" value="2"/>
</dbReference>
<keyword evidence="19" id="KW-0393">Immunoglobulin domain</keyword>
<evidence type="ECO:0000256" key="22">
    <source>
        <dbReference type="PROSITE-ProRule" id="PRU10141"/>
    </source>
</evidence>
<dbReference type="CDD" id="cd00108">
    <property type="entry name" value="KR"/>
    <property type="match status" value="1"/>
</dbReference>
<comment type="subcellular location">
    <subcellularLocation>
        <location evidence="1">Cell membrane</location>
        <topology evidence="1">Single-pass type I membrane protein</topology>
    </subcellularLocation>
</comment>
<keyword evidence="14 23" id="KW-0472">Membrane</keyword>
<name>A0ABM0MRP6_SACKO</name>
<dbReference type="Pfam" id="PF07714">
    <property type="entry name" value="PK_Tyr_Ser-Thr"/>
    <property type="match status" value="1"/>
</dbReference>
<evidence type="ECO:0000313" key="30">
    <source>
        <dbReference type="RefSeq" id="XP_006822687.1"/>
    </source>
</evidence>
<dbReference type="Gene3D" id="2.40.20.10">
    <property type="entry name" value="Plasminogen Kringle 4"/>
    <property type="match status" value="1"/>
</dbReference>
<dbReference type="Pfam" id="PF00051">
    <property type="entry name" value="Kringle"/>
    <property type="match status" value="1"/>
</dbReference>
<keyword evidence="4" id="KW-1003">Cell membrane</keyword>
<dbReference type="SUPFAM" id="SSF56112">
    <property type="entry name" value="Protein kinase-like (PK-like)"/>
    <property type="match status" value="1"/>
</dbReference>
<dbReference type="SMART" id="SM00408">
    <property type="entry name" value="IGc2"/>
    <property type="match status" value="2"/>
</dbReference>
<dbReference type="GeneID" id="100374244"/>
<dbReference type="EC" id="2.7.10.1" evidence="2"/>
<evidence type="ECO:0000256" key="24">
    <source>
        <dbReference type="SAM" id="SignalP"/>
    </source>
</evidence>
<evidence type="ECO:0000256" key="23">
    <source>
        <dbReference type="SAM" id="Phobius"/>
    </source>
</evidence>
<keyword evidence="18" id="KW-0325">Glycoprotein</keyword>
<dbReference type="InterPro" id="IPR011009">
    <property type="entry name" value="Kinase-like_dom_sf"/>
</dbReference>
<dbReference type="InterPro" id="IPR007110">
    <property type="entry name" value="Ig-like_dom"/>
</dbReference>
<dbReference type="RefSeq" id="XP_006822687.1">
    <property type="nucleotide sequence ID" value="XM_006822624.1"/>
</dbReference>
<dbReference type="PRINTS" id="PR00018">
    <property type="entry name" value="KRINGLE"/>
</dbReference>
<feature type="domain" description="Ig-like" evidence="28">
    <location>
        <begin position="155"/>
        <end position="233"/>
    </location>
</feature>
<evidence type="ECO:0000256" key="19">
    <source>
        <dbReference type="ARBA" id="ARBA00023319"/>
    </source>
</evidence>
<feature type="chain" id="PRO_5047157726" description="receptor protein-tyrosine kinase" evidence="24">
    <location>
        <begin position="21"/>
        <end position="871"/>
    </location>
</feature>
<evidence type="ECO:0000256" key="14">
    <source>
        <dbReference type="ARBA" id="ARBA00023136"/>
    </source>
</evidence>
<dbReference type="SMART" id="SM00219">
    <property type="entry name" value="TyrKc"/>
    <property type="match status" value="1"/>
</dbReference>
<feature type="domain" description="Kringle" evidence="27">
    <location>
        <begin position="402"/>
        <end position="481"/>
    </location>
</feature>
<dbReference type="InterPro" id="IPR000719">
    <property type="entry name" value="Prot_kinase_dom"/>
</dbReference>
<evidence type="ECO:0000256" key="10">
    <source>
        <dbReference type="ARBA" id="ARBA00022741"/>
    </source>
</evidence>
<evidence type="ECO:0000256" key="1">
    <source>
        <dbReference type="ARBA" id="ARBA00004251"/>
    </source>
</evidence>
<evidence type="ECO:0000259" key="25">
    <source>
        <dbReference type="PROSITE" id="PS50011"/>
    </source>
</evidence>
<evidence type="ECO:0000256" key="3">
    <source>
        <dbReference type="ARBA" id="ARBA00022473"/>
    </source>
</evidence>
<dbReference type="InterPro" id="IPR008266">
    <property type="entry name" value="Tyr_kinase_AS"/>
</dbReference>
<dbReference type="InterPro" id="IPR038178">
    <property type="entry name" value="Kringle_sf"/>
</dbReference>
<keyword evidence="8 23" id="KW-0812">Transmembrane</keyword>
<dbReference type="InterPro" id="IPR000001">
    <property type="entry name" value="Kringle"/>
</dbReference>
<feature type="domain" description="FZ" evidence="26">
    <location>
        <begin position="239"/>
        <end position="389"/>
    </location>
</feature>
<dbReference type="Pfam" id="PF13927">
    <property type="entry name" value="Ig_3"/>
    <property type="match status" value="1"/>
</dbReference>
<keyword evidence="15" id="KW-0829">Tyrosine-protein kinase</keyword>
<keyword evidence="10 22" id="KW-0547">Nucleotide-binding</keyword>
<dbReference type="PROSITE" id="PS50038">
    <property type="entry name" value="FZ"/>
    <property type="match status" value="1"/>
</dbReference>
<evidence type="ECO:0000256" key="20">
    <source>
        <dbReference type="ARBA" id="ARBA00051243"/>
    </source>
</evidence>
<dbReference type="InterPro" id="IPR003599">
    <property type="entry name" value="Ig_sub"/>
</dbReference>
<evidence type="ECO:0000259" key="28">
    <source>
        <dbReference type="PROSITE" id="PS50835"/>
    </source>
</evidence>
<keyword evidence="17" id="KW-0675">Receptor</keyword>
<keyword evidence="12 22" id="KW-0067">ATP-binding</keyword>
<gene>
    <name evidence="30" type="primary">LOC100374244</name>
</gene>
<dbReference type="InterPro" id="IPR050122">
    <property type="entry name" value="RTK"/>
</dbReference>
<feature type="binding site" evidence="22">
    <location>
        <position position="619"/>
    </location>
    <ligand>
        <name>ATP</name>
        <dbReference type="ChEBI" id="CHEBI:30616"/>
    </ligand>
</feature>
<dbReference type="InterPro" id="IPR020635">
    <property type="entry name" value="Tyr_kinase_cat_dom"/>
</dbReference>
<accession>A0ABM0MRP6</accession>
<dbReference type="PROSITE" id="PS50011">
    <property type="entry name" value="PROTEIN_KINASE_DOM"/>
    <property type="match status" value="1"/>
</dbReference>
<evidence type="ECO:0000256" key="15">
    <source>
        <dbReference type="ARBA" id="ARBA00023137"/>
    </source>
</evidence>
<keyword evidence="13 23" id="KW-1133">Transmembrane helix</keyword>
<dbReference type="InterPro" id="IPR013783">
    <property type="entry name" value="Ig-like_fold"/>
</dbReference>
<evidence type="ECO:0000256" key="6">
    <source>
        <dbReference type="ARBA" id="ARBA00022572"/>
    </source>
</evidence>
<evidence type="ECO:0000256" key="17">
    <source>
        <dbReference type="ARBA" id="ARBA00023170"/>
    </source>
</evidence>
<evidence type="ECO:0000256" key="8">
    <source>
        <dbReference type="ARBA" id="ARBA00022692"/>
    </source>
</evidence>
<dbReference type="SMART" id="SM00409">
    <property type="entry name" value="IG"/>
    <property type="match status" value="2"/>
</dbReference>
<evidence type="ECO:0000256" key="9">
    <source>
        <dbReference type="ARBA" id="ARBA00022729"/>
    </source>
</evidence>
<feature type="transmembrane region" description="Helical" evidence="23">
    <location>
        <begin position="510"/>
        <end position="534"/>
    </location>
</feature>
<dbReference type="PROSITE" id="PS00021">
    <property type="entry name" value="KRINGLE_1"/>
    <property type="match status" value="1"/>
</dbReference>
<evidence type="ECO:0000256" key="12">
    <source>
        <dbReference type="ARBA" id="ARBA00022840"/>
    </source>
</evidence>
<keyword evidence="11" id="KW-0418">Kinase</keyword>
<dbReference type="Gene3D" id="1.10.2000.10">
    <property type="entry name" value="Frizzled cysteine-rich domain"/>
    <property type="match status" value="1"/>
</dbReference>
<keyword evidence="9 24" id="KW-0732">Signal</keyword>
<organism evidence="29 30">
    <name type="scientific">Saccoglossus kowalevskii</name>
    <name type="common">Acorn worm</name>
    <dbReference type="NCBI Taxonomy" id="10224"/>
    <lineage>
        <taxon>Eukaryota</taxon>
        <taxon>Metazoa</taxon>
        <taxon>Hemichordata</taxon>
        <taxon>Enteropneusta</taxon>
        <taxon>Harrimaniidae</taxon>
        <taxon>Saccoglossus</taxon>
    </lineage>
</organism>
<reference evidence="30" key="1">
    <citation type="submission" date="2025-08" db="UniProtKB">
        <authorList>
            <consortium name="RefSeq"/>
        </authorList>
    </citation>
    <scope>IDENTIFICATION</scope>
    <source>
        <tissue evidence="30">Testes</tissue>
    </source>
</reference>
<evidence type="ECO:0000256" key="5">
    <source>
        <dbReference type="ARBA" id="ARBA00022553"/>
    </source>
</evidence>
<protein>
    <recommendedName>
        <fullName evidence="2">receptor protein-tyrosine kinase</fullName>
        <ecNumber evidence="2">2.7.10.1</ecNumber>
    </recommendedName>
</protein>
<evidence type="ECO:0000256" key="18">
    <source>
        <dbReference type="ARBA" id="ARBA00023180"/>
    </source>
</evidence>
<keyword evidence="3" id="KW-0217">Developmental protein</keyword>
<evidence type="ECO:0000259" key="26">
    <source>
        <dbReference type="PROSITE" id="PS50038"/>
    </source>
</evidence>
<dbReference type="Gene3D" id="3.30.200.20">
    <property type="entry name" value="Phosphorylase Kinase, domain 1"/>
    <property type="match status" value="1"/>
</dbReference>
<dbReference type="Gene3D" id="1.10.510.10">
    <property type="entry name" value="Transferase(Phosphotransferase) domain 1"/>
    <property type="match status" value="1"/>
</dbReference>
<dbReference type="SUPFAM" id="SSF48726">
    <property type="entry name" value="Immunoglobulin"/>
    <property type="match status" value="2"/>
</dbReference>
<dbReference type="PRINTS" id="PR00109">
    <property type="entry name" value="TYRKINASE"/>
</dbReference>
<dbReference type="SUPFAM" id="SSF57440">
    <property type="entry name" value="Kringle-like"/>
    <property type="match status" value="1"/>
</dbReference>
<dbReference type="PROSITE" id="PS00107">
    <property type="entry name" value="PROTEIN_KINASE_ATP"/>
    <property type="match status" value="1"/>
</dbReference>
<evidence type="ECO:0000256" key="11">
    <source>
        <dbReference type="ARBA" id="ARBA00022777"/>
    </source>
</evidence>
<keyword evidence="7" id="KW-0808">Transferase</keyword>
<evidence type="ECO:0000256" key="21">
    <source>
        <dbReference type="PROSITE-ProRule" id="PRU00121"/>
    </source>
</evidence>
<evidence type="ECO:0000256" key="2">
    <source>
        <dbReference type="ARBA" id="ARBA00011902"/>
    </source>
</evidence>
<dbReference type="InterPro" id="IPR017441">
    <property type="entry name" value="Protein_kinase_ATP_BS"/>
</dbReference>
<dbReference type="PANTHER" id="PTHR24416">
    <property type="entry name" value="TYROSINE-PROTEIN KINASE RECEPTOR"/>
    <property type="match status" value="1"/>
</dbReference>
<dbReference type="InterPro" id="IPR036179">
    <property type="entry name" value="Ig-like_dom_sf"/>
</dbReference>
<dbReference type="InterPro" id="IPR018056">
    <property type="entry name" value="Kringle_CS"/>
</dbReference>
<dbReference type="PANTHER" id="PTHR24416:SF317">
    <property type="entry name" value="MUSCLE, SKELETAL RECEPTOR TYROSINE-PROTEIN KINASE"/>
    <property type="match status" value="1"/>
</dbReference>
<comment type="catalytic activity">
    <reaction evidence="20">
        <text>L-tyrosyl-[protein] + ATP = O-phospho-L-tyrosyl-[protein] + ADP + H(+)</text>
        <dbReference type="Rhea" id="RHEA:10596"/>
        <dbReference type="Rhea" id="RHEA-COMP:10136"/>
        <dbReference type="Rhea" id="RHEA-COMP:20101"/>
        <dbReference type="ChEBI" id="CHEBI:15378"/>
        <dbReference type="ChEBI" id="CHEBI:30616"/>
        <dbReference type="ChEBI" id="CHEBI:46858"/>
        <dbReference type="ChEBI" id="CHEBI:61978"/>
        <dbReference type="ChEBI" id="CHEBI:456216"/>
        <dbReference type="EC" id="2.7.10.1"/>
    </reaction>
</comment>
<dbReference type="InterPro" id="IPR013806">
    <property type="entry name" value="Kringle-like"/>
</dbReference>
<evidence type="ECO:0000256" key="16">
    <source>
        <dbReference type="ARBA" id="ARBA00023157"/>
    </source>
</evidence>
<evidence type="ECO:0000313" key="29">
    <source>
        <dbReference type="Proteomes" id="UP000694865"/>
    </source>
</evidence>
<feature type="domain" description="Protein kinase" evidence="25">
    <location>
        <begin position="585"/>
        <end position="861"/>
    </location>
</feature>
<keyword evidence="16" id="KW-1015">Disulfide bond</keyword>
<dbReference type="InterPro" id="IPR001245">
    <property type="entry name" value="Ser-Thr/Tyr_kinase_cat_dom"/>
</dbReference>
<feature type="domain" description="Ig-like" evidence="28">
    <location>
        <begin position="64"/>
        <end position="151"/>
    </location>
</feature>
<dbReference type="InterPro" id="IPR036790">
    <property type="entry name" value="Frizzled_dom_sf"/>
</dbReference>
<dbReference type="PIRSF" id="PIRSF000615">
    <property type="entry name" value="TyrPK_CSF1-R"/>
    <property type="match status" value="1"/>
</dbReference>
<evidence type="ECO:0000256" key="7">
    <source>
        <dbReference type="ARBA" id="ARBA00022679"/>
    </source>
</evidence>
<dbReference type="PROSITE" id="PS00109">
    <property type="entry name" value="PROTEIN_KINASE_TYR"/>
    <property type="match status" value="1"/>
</dbReference>
<dbReference type="InterPro" id="IPR020067">
    <property type="entry name" value="Frizzled_dom"/>
</dbReference>
<comment type="caution">
    <text evidence="21">Lacks conserved residue(s) required for the propagation of feature annotation.</text>
</comment>
<evidence type="ECO:0000259" key="27">
    <source>
        <dbReference type="PROSITE" id="PS50070"/>
    </source>
</evidence>
<evidence type="ECO:0000256" key="4">
    <source>
        <dbReference type="ARBA" id="ARBA00022475"/>
    </source>
</evidence>
<proteinExistence type="predicted"/>
<keyword evidence="29" id="KW-1185">Reference proteome</keyword>
<evidence type="ECO:0000256" key="13">
    <source>
        <dbReference type="ARBA" id="ARBA00022989"/>
    </source>
</evidence>
<keyword evidence="6 21" id="KW-0420">Kringle</keyword>
<sequence length="871" mass="97746">MAAQWRVLVAFLIVLTQVDCSNNEVLPPYDENGTSTELVTGLSVPIAFLPTIAKPSQEVSNTVPHIRSHPKNVTSLVSSKVVFHCSASGDPEPTIRWQKDGVDILPANNPDIIMKRGNLKIKSVKEDDAGSYTCDAYSSAGIAHSEPAYLTVQVPVRIIHGPSSVSVEYGTVVDILCEVFGVPEPNIWWMEHGITIPDSNSPILHVTITGQMIYTCCAANILGSICSNKAIISVSDKPEPAGFCKEYNPSKDERGICSNFIKEDQKVFFNNSVENPIMVNENITRGLWISVDNVDNRQCRIAAEKLLCHYSFPDCDDSVAYYPMPKLLCKEECLLVQESICKNEWGVLKLNIDQGIPLKSRGHFHFPNCHELPSIHTLGSNGLPKCSVAGIREEDPDLITIDCISGNGDYYRGTQSLSENGVPCQKWSSQSPHTHRFTPDLFSELPETENFCRNPGGVRDRPWCIVTTVNTIWEYCNISQCENDSLIVTSTETDWGATKPPAEEGEQSNIIATVGISLSVVLTVIILLTALMCYKWQQYKRYSMYEFPSNFDASKLPENPMYERPPVDRSLSQSLGRLEYPRNKVVYMRDLGQGAFGRVFQAKVPNLIPEQEYSIVAVKMLKAEASDVMLQAFNREALLIAKFNHPNIVKLLGVCSIGKPACLILEYMGQGDLNIFLRARDPKQRLELNTERRSRKTGLKLYQQLKIAQEIAAGMVYISERKFVHRDLATRNCLVSDSFRVKISDFGLARYVGKHVFYKGKIGDAIPIRWTAPESILHNQFTSCSDLWSFGILLWEVFTYALQPYFGASHTEVIQHVQHGRVPACPDNTPNEVYSLMKQCWRINPRDRPTFLTVLITLEQLQRKFTGHDVC</sequence>
<keyword evidence="5" id="KW-0597">Phosphoprotein</keyword>
<dbReference type="SMART" id="SM00130">
    <property type="entry name" value="KR"/>
    <property type="match status" value="1"/>
</dbReference>